<protein>
    <submittedName>
        <fullName evidence="1">Uncharacterized protein</fullName>
    </submittedName>
</protein>
<proteinExistence type="predicted"/>
<sequence>MILTATSDSAETVHRNDSCRVYCIYAKRSRFRDEDRQGAETQREDAFNISIATPQAMPQAIFRKFRNFKNIAPGFALRLRPRANKNLHIPSGNASGVTPRGICKFLFALGRSLRATPGAIFLKFRNF</sequence>
<reference evidence="1 2" key="1">
    <citation type="submission" date="2015-01" db="EMBL/GenBank/DDBJ databases">
        <title>Evolution of Trichinella species and genotypes.</title>
        <authorList>
            <person name="Korhonen P.K."/>
            <person name="Edoardo P."/>
            <person name="Giuseppe L.R."/>
            <person name="Gasser R.B."/>
        </authorList>
    </citation>
    <scope>NUCLEOTIDE SEQUENCE [LARGE SCALE GENOMIC DNA]</scope>
    <source>
        <strain evidence="1">ISS37</strain>
    </source>
</reference>
<organism evidence="1 2">
    <name type="scientific">Trichinella nelsoni</name>
    <dbReference type="NCBI Taxonomy" id="6336"/>
    <lineage>
        <taxon>Eukaryota</taxon>
        <taxon>Metazoa</taxon>
        <taxon>Ecdysozoa</taxon>
        <taxon>Nematoda</taxon>
        <taxon>Enoplea</taxon>
        <taxon>Dorylaimia</taxon>
        <taxon>Trichinellida</taxon>
        <taxon>Trichinellidae</taxon>
        <taxon>Trichinella</taxon>
    </lineage>
</organism>
<accession>A0A0V0RHB9</accession>
<keyword evidence="2" id="KW-1185">Reference proteome</keyword>
<evidence type="ECO:0000313" key="1">
    <source>
        <dbReference type="EMBL" id="KRX13910.1"/>
    </source>
</evidence>
<dbReference type="AlphaFoldDB" id="A0A0V0RHB9"/>
<name>A0A0V0RHB9_9BILA</name>
<gene>
    <name evidence="1" type="ORF">T07_12253</name>
</gene>
<dbReference type="Proteomes" id="UP000054630">
    <property type="component" value="Unassembled WGS sequence"/>
</dbReference>
<comment type="caution">
    <text evidence="1">The sequence shown here is derived from an EMBL/GenBank/DDBJ whole genome shotgun (WGS) entry which is preliminary data.</text>
</comment>
<evidence type="ECO:0000313" key="2">
    <source>
        <dbReference type="Proteomes" id="UP000054630"/>
    </source>
</evidence>
<dbReference type="EMBL" id="JYDL01000179">
    <property type="protein sequence ID" value="KRX13910.1"/>
    <property type="molecule type" value="Genomic_DNA"/>
</dbReference>